<dbReference type="SMART" id="SM00382">
    <property type="entry name" value="AAA"/>
    <property type="match status" value="1"/>
</dbReference>
<comment type="caution">
    <text evidence="4">The sequence shown here is derived from an EMBL/GenBank/DDBJ whole genome shotgun (WGS) entry which is preliminary data.</text>
</comment>
<dbReference type="PANTHER" id="PTHR30486">
    <property type="entry name" value="TWITCHING MOTILITY PROTEIN PILT"/>
    <property type="match status" value="1"/>
</dbReference>
<evidence type="ECO:0000313" key="4">
    <source>
        <dbReference type="EMBL" id="MBO3085541.1"/>
    </source>
</evidence>
<evidence type="ECO:0000256" key="1">
    <source>
        <dbReference type="ARBA" id="ARBA00006611"/>
    </source>
</evidence>
<reference evidence="4 5" key="1">
    <citation type="submission" date="2021-03" db="EMBL/GenBank/DDBJ databases">
        <title>novel species in genus Cellulomonas.</title>
        <authorList>
            <person name="Zhang G."/>
        </authorList>
    </citation>
    <scope>NUCLEOTIDE SEQUENCE [LARGE SCALE GENOMIC DNA]</scope>
    <source>
        <strain evidence="5">zg-ZUI188</strain>
    </source>
</reference>
<comment type="similarity">
    <text evidence="1">Belongs to the GSP E family.</text>
</comment>
<proteinExistence type="inferred from homology"/>
<name>A0ABS3SIG3_9CELL</name>
<dbReference type="RefSeq" id="WP_208289882.1">
    <property type="nucleotide sequence ID" value="NZ_CP074404.1"/>
</dbReference>
<evidence type="ECO:0000313" key="5">
    <source>
        <dbReference type="Proteomes" id="UP000678317"/>
    </source>
</evidence>
<feature type="domain" description="Bacterial type II secretion system protein E" evidence="3">
    <location>
        <begin position="347"/>
        <end position="361"/>
    </location>
</feature>
<feature type="compositionally biased region" description="Pro residues" evidence="2">
    <location>
        <begin position="107"/>
        <end position="118"/>
    </location>
</feature>
<dbReference type="Gene3D" id="3.40.50.300">
    <property type="entry name" value="P-loop containing nucleotide triphosphate hydrolases"/>
    <property type="match status" value="1"/>
</dbReference>
<dbReference type="EMBL" id="JAGFBM010000007">
    <property type="protein sequence ID" value="MBO3085541.1"/>
    <property type="molecule type" value="Genomic_DNA"/>
</dbReference>
<dbReference type="InterPro" id="IPR050921">
    <property type="entry name" value="T4SS_GSP_E_ATPase"/>
</dbReference>
<dbReference type="InterPro" id="IPR003593">
    <property type="entry name" value="AAA+_ATPase"/>
</dbReference>
<dbReference type="Gene3D" id="3.30.450.90">
    <property type="match status" value="1"/>
</dbReference>
<organism evidence="4 5">
    <name type="scientific">Cellulomonas fengjieae</name>
    <dbReference type="NCBI Taxonomy" id="2819978"/>
    <lineage>
        <taxon>Bacteria</taxon>
        <taxon>Bacillati</taxon>
        <taxon>Actinomycetota</taxon>
        <taxon>Actinomycetes</taxon>
        <taxon>Micrococcales</taxon>
        <taxon>Cellulomonadaceae</taxon>
        <taxon>Cellulomonas</taxon>
    </lineage>
</organism>
<accession>A0ABS3SIG3</accession>
<dbReference type="Pfam" id="PF00437">
    <property type="entry name" value="T2SSE"/>
    <property type="match status" value="1"/>
</dbReference>
<protein>
    <submittedName>
        <fullName evidence="4">Type IV pilus twitching motility protein PilT</fullName>
    </submittedName>
</protein>
<dbReference type="InterPro" id="IPR027417">
    <property type="entry name" value="P-loop_NTPase"/>
</dbReference>
<dbReference type="Proteomes" id="UP000678317">
    <property type="component" value="Unassembled WGS sequence"/>
</dbReference>
<sequence length="532" mass="56266">MSENYREPVAEPTRPLPPYRPAGPQPTAVAAFSPIPSQSVAPAAPPAPIHPYGAPAGSPGVGQAGPGFAAQAPAPAGPPSFTGPATFVPGGQAAPAAPSTGTRLFLPAPPPPPEPAPAPVAVVTPPTREQRPTPAGRDRGPRRGSAEDLQADDLPIDAILTEMVRLGASDVHLTTGTTPMVRVNGSLHALENFSQVTPDGLRRSIYAFLTQKQREKFEANLELDLSYAVRGLARFRVNIYQQRESIGAAFRVIPYEIKPLEELGVPAIVGTFAGLPRGLVLVTGPTGSGKSTTLASVVDLANRTRQDHIMTVEDPIEFLHRHKKCVVNQREVGQDTHSFANALKHVLRQDPDIILVGEMRDLETISVALTAAETGHLVFATLHTQDAAQTIDRVIDVFPAHQQAQIRTQLAGAIQGVVCQTLAKRSDAPGRAVATEVLVATPAIRNLIREGKTHQIYSAMQAGAKQGMHTMDQHLADLVKVGKISYETGLEKCHHVEDFNRLTGRFSGGSQGAAGMGDAVSMGGASYGSQAL</sequence>
<dbReference type="PROSITE" id="PS00662">
    <property type="entry name" value="T2SP_E"/>
    <property type="match status" value="1"/>
</dbReference>
<keyword evidence="5" id="KW-1185">Reference proteome</keyword>
<feature type="compositionally biased region" description="Basic and acidic residues" evidence="2">
    <location>
        <begin position="128"/>
        <end position="146"/>
    </location>
</feature>
<dbReference type="InterPro" id="IPR006321">
    <property type="entry name" value="PilT/PilU"/>
</dbReference>
<evidence type="ECO:0000256" key="2">
    <source>
        <dbReference type="SAM" id="MobiDB-lite"/>
    </source>
</evidence>
<feature type="region of interest" description="Disordered" evidence="2">
    <location>
        <begin position="1"/>
        <end position="151"/>
    </location>
</feature>
<dbReference type="SUPFAM" id="SSF52540">
    <property type="entry name" value="P-loop containing nucleoside triphosphate hydrolases"/>
    <property type="match status" value="1"/>
</dbReference>
<dbReference type="CDD" id="cd01131">
    <property type="entry name" value="PilT"/>
    <property type="match status" value="1"/>
</dbReference>
<feature type="compositionally biased region" description="Pro residues" evidence="2">
    <location>
        <begin position="14"/>
        <end position="24"/>
    </location>
</feature>
<dbReference type="NCBIfam" id="TIGR01420">
    <property type="entry name" value="pilT_fam"/>
    <property type="match status" value="1"/>
</dbReference>
<evidence type="ECO:0000259" key="3">
    <source>
        <dbReference type="PROSITE" id="PS00662"/>
    </source>
</evidence>
<dbReference type="InterPro" id="IPR001482">
    <property type="entry name" value="T2SS/T4SS_dom"/>
</dbReference>
<gene>
    <name evidence="4" type="ORF">J4035_12930</name>
</gene>